<feature type="compositionally biased region" description="Basic and acidic residues" evidence="1">
    <location>
        <begin position="191"/>
        <end position="203"/>
    </location>
</feature>
<gene>
    <name evidence="2" type="ORF">ASPTUDRAFT_126811</name>
</gene>
<accession>A0A1L9MZA7</accession>
<evidence type="ECO:0000313" key="2">
    <source>
        <dbReference type="EMBL" id="OJI82367.1"/>
    </source>
</evidence>
<organism evidence="2 3">
    <name type="scientific">Aspergillus tubingensis (strain CBS 134.48)</name>
    <dbReference type="NCBI Taxonomy" id="767770"/>
    <lineage>
        <taxon>Eukaryota</taxon>
        <taxon>Fungi</taxon>
        <taxon>Dikarya</taxon>
        <taxon>Ascomycota</taxon>
        <taxon>Pezizomycotina</taxon>
        <taxon>Eurotiomycetes</taxon>
        <taxon>Eurotiomycetidae</taxon>
        <taxon>Eurotiales</taxon>
        <taxon>Aspergillaceae</taxon>
        <taxon>Aspergillus</taxon>
        <taxon>Aspergillus subgen. Circumdati</taxon>
    </lineage>
</organism>
<dbReference type="EMBL" id="KV878205">
    <property type="protein sequence ID" value="OJI82367.1"/>
    <property type="molecule type" value="Genomic_DNA"/>
</dbReference>
<proteinExistence type="predicted"/>
<reference evidence="3" key="1">
    <citation type="journal article" date="2017" name="Genome Biol.">
        <title>Comparative genomics reveals high biological diversity and specific adaptations in the industrially and medically important fungal genus Aspergillus.</title>
        <authorList>
            <person name="de Vries R.P."/>
            <person name="Riley R."/>
            <person name="Wiebenga A."/>
            <person name="Aguilar-Osorio G."/>
            <person name="Amillis S."/>
            <person name="Uchima C.A."/>
            <person name="Anderluh G."/>
            <person name="Asadollahi M."/>
            <person name="Askin M."/>
            <person name="Barry K."/>
            <person name="Battaglia E."/>
            <person name="Bayram O."/>
            <person name="Benocci T."/>
            <person name="Braus-Stromeyer S.A."/>
            <person name="Caldana C."/>
            <person name="Canovas D."/>
            <person name="Cerqueira G.C."/>
            <person name="Chen F."/>
            <person name="Chen W."/>
            <person name="Choi C."/>
            <person name="Clum A."/>
            <person name="Dos Santos R.A."/>
            <person name="Damasio A.R."/>
            <person name="Diallinas G."/>
            <person name="Emri T."/>
            <person name="Fekete E."/>
            <person name="Flipphi M."/>
            <person name="Freyberg S."/>
            <person name="Gallo A."/>
            <person name="Gournas C."/>
            <person name="Habgood R."/>
            <person name="Hainaut M."/>
            <person name="Harispe M.L."/>
            <person name="Henrissat B."/>
            <person name="Hilden K.S."/>
            <person name="Hope R."/>
            <person name="Hossain A."/>
            <person name="Karabika E."/>
            <person name="Karaffa L."/>
            <person name="Karanyi Z."/>
            <person name="Krasevec N."/>
            <person name="Kuo A."/>
            <person name="Kusch H."/>
            <person name="LaButti K."/>
            <person name="Lagendijk E.L."/>
            <person name="Lapidus A."/>
            <person name="Levasseur A."/>
            <person name="Lindquist E."/>
            <person name="Lipzen A."/>
            <person name="Logrieco A.F."/>
            <person name="MacCabe A."/>
            <person name="Maekelae M.R."/>
            <person name="Malavazi I."/>
            <person name="Melin P."/>
            <person name="Meyer V."/>
            <person name="Mielnichuk N."/>
            <person name="Miskei M."/>
            <person name="Molnar A.P."/>
            <person name="Mule G."/>
            <person name="Ngan C.Y."/>
            <person name="Orejas M."/>
            <person name="Orosz E."/>
            <person name="Ouedraogo J.P."/>
            <person name="Overkamp K.M."/>
            <person name="Park H.-S."/>
            <person name="Perrone G."/>
            <person name="Piumi F."/>
            <person name="Punt P.J."/>
            <person name="Ram A.F."/>
            <person name="Ramon A."/>
            <person name="Rauscher S."/>
            <person name="Record E."/>
            <person name="Riano-Pachon D.M."/>
            <person name="Robert V."/>
            <person name="Roehrig J."/>
            <person name="Ruller R."/>
            <person name="Salamov A."/>
            <person name="Salih N.S."/>
            <person name="Samson R.A."/>
            <person name="Sandor E."/>
            <person name="Sanguinetti M."/>
            <person name="Schuetze T."/>
            <person name="Sepcic K."/>
            <person name="Shelest E."/>
            <person name="Sherlock G."/>
            <person name="Sophianopoulou V."/>
            <person name="Squina F.M."/>
            <person name="Sun H."/>
            <person name="Susca A."/>
            <person name="Todd R.B."/>
            <person name="Tsang A."/>
            <person name="Unkles S.E."/>
            <person name="van de Wiele N."/>
            <person name="van Rossen-Uffink D."/>
            <person name="Oliveira J.V."/>
            <person name="Vesth T.C."/>
            <person name="Visser J."/>
            <person name="Yu J.-H."/>
            <person name="Zhou M."/>
            <person name="Andersen M.R."/>
            <person name="Archer D.B."/>
            <person name="Baker S.E."/>
            <person name="Benoit I."/>
            <person name="Brakhage A.A."/>
            <person name="Braus G.H."/>
            <person name="Fischer R."/>
            <person name="Frisvad J.C."/>
            <person name="Goldman G.H."/>
            <person name="Houbraken J."/>
            <person name="Oakley B."/>
            <person name="Pocsi I."/>
            <person name="Scazzocchio C."/>
            <person name="Seiboth B."/>
            <person name="vanKuyk P.A."/>
            <person name="Wortman J."/>
            <person name="Dyer P.S."/>
            <person name="Grigoriev I.V."/>
        </authorList>
    </citation>
    <scope>NUCLEOTIDE SEQUENCE [LARGE SCALE GENOMIC DNA]</scope>
    <source>
        <strain evidence="3">CBS 134.48</strain>
    </source>
</reference>
<evidence type="ECO:0000256" key="1">
    <source>
        <dbReference type="SAM" id="MobiDB-lite"/>
    </source>
</evidence>
<name>A0A1L9MZA7_ASPTC</name>
<protein>
    <submittedName>
        <fullName evidence="2">Uncharacterized protein</fullName>
    </submittedName>
</protein>
<dbReference type="VEuPathDB" id="FungiDB:ASPTUDRAFT_126811"/>
<evidence type="ECO:0000313" key="3">
    <source>
        <dbReference type="Proteomes" id="UP000184304"/>
    </source>
</evidence>
<dbReference type="Proteomes" id="UP000184304">
    <property type="component" value="Unassembled WGS sequence"/>
</dbReference>
<keyword evidence="3" id="KW-1185">Reference proteome</keyword>
<dbReference type="AlphaFoldDB" id="A0A1L9MZA7"/>
<feature type="region of interest" description="Disordered" evidence="1">
    <location>
        <begin position="179"/>
        <end position="208"/>
    </location>
</feature>
<sequence>MRTLGRDYHGLLWDKQLRWFRLGQSEGGVMQGINRGVELRCRHKVRISSDAETHKLGWHTQIFNAMKDTYLAGSVSPIAFVNSKDNSWILTRRQSRSDPILEMWVHDSTKHEEVDDCHGSGRPTNVGEGGGSLTVRYRRERGVKGSAASAERLSHGGEHSSIGVVRADGGDKKVLSRIIGAEGPHAPQAALRKEDKNRTKKSDPYCVNETDLSSISSMRAFV</sequence>
<feature type="region of interest" description="Disordered" evidence="1">
    <location>
        <begin position="112"/>
        <end position="167"/>
    </location>
</feature>